<gene>
    <name evidence="7" type="primary">meaB</name>
    <name evidence="7" type="ORF">ESZ00_02545</name>
</gene>
<dbReference type="Pfam" id="PF03308">
    <property type="entry name" value="MeaB"/>
    <property type="match status" value="1"/>
</dbReference>
<evidence type="ECO:0000256" key="5">
    <source>
        <dbReference type="ARBA" id="ARBA00023186"/>
    </source>
</evidence>
<dbReference type="InterPro" id="IPR027417">
    <property type="entry name" value="P-loop_NTPase"/>
</dbReference>
<dbReference type="RefSeq" id="WP_129206624.1">
    <property type="nucleotide sequence ID" value="NZ_BMGU01000001.1"/>
</dbReference>
<dbReference type="InterPro" id="IPR052040">
    <property type="entry name" value="GTPase/Isobutyryl-CoA_mutase"/>
</dbReference>
<evidence type="ECO:0000313" key="7">
    <source>
        <dbReference type="EMBL" id="RXS96841.1"/>
    </source>
</evidence>
<dbReference type="OrthoDB" id="9778292at2"/>
<keyword evidence="3" id="KW-0378">Hydrolase</keyword>
<sequence length="334" mass="34970">MRDDEEQAARRLAERVLEGDTRALARAISLVENDAAGARMLLSACFASSSASGRQSLRVGITGAPGAGKSTLVDGLARAWREAGARVGVLAVDPTSPFTGGAVLGDRIRMSGAGSTSETALAGGIFFRSMATRGALGGLARAAADAALLMEAGGREVVLIETVGVGQDEVDVARLADVTVVVLVPGMGDDVQSLKAGLMEIADLFVINKADHEGADRLEGEIRSVQSLPGSRHIAVPILRTVATEGTGVTELRAAIESLRNQTMQRGRIAERRAAFWRLRFEGMLLAALRARLASQGLDDAALARHAERIAAGAEDPYRLTEELVRRALGPDVG</sequence>
<evidence type="ECO:0000259" key="6">
    <source>
        <dbReference type="SMART" id="SM00382"/>
    </source>
</evidence>
<protein>
    <submittedName>
        <fullName evidence="7">Methylmalonyl Co-A mutase-associated GTPase MeaB</fullName>
    </submittedName>
</protein>
<comment type="similarity">
    <text evidence="1">Belongs to the SIMIBI class G3E GTPase family. ArgK/MeaB subfamily.</text>
</comment>
<comment type="caution">
    <text evidence="7">The sequence shown here is derived from an EMBL/GenBank/DDBJ whole genome shotgun (WGS) entry which is preliminary data.</text>
</comment>
<evidence type="ECO:0000256" key="4">
    <source>
        <dbReference type="ARBA" id="ARBA00023134"/>
    </source>
</evidence>
<keyword evidence="2" id="KW-0547">Nucleotide-binding</keyword>
<dbReference type="SMART" id="SM00382">
    <property type="entry name" value="AAA"/>
    <property type="match status" value="1"/>
</dbReference>
<dbReference type="InterPro" id="IPR005129">
    <property type="entry name" value="GTPase_ArgK"/>
</dbReference>
<evidence type="ECO:0000256" key="2">
    <source>
        <dbReference type="ARBA" id="ARBA00022741"/>
    </source>
</evidence>
<evidence type="ECO:0000313" key="8">
    <source>
        <dbReference type="Proteomes" id="UP000290253"/>
    </source>
</evidence>
<keyword evidence="5" id="KW-0143">Chaperone</keyword>
<proteinExistence type="inferred from homology"/>
<dbReference type="AlphaFoldDB" id="A0A4Q1SH10"/>
<organism evidence="7 8">
    <name type="scientific">Silvibacterium dinghuense</name>
    <dbReference type="NCBI Taxonomy" id="1560006"/>
    <lineage>
        <taxon>Bacteria</taxon>
        <taxon>Pseudomonadati</taxon>
        <taxon>Acidobacteriota</taxon>
        <taxon>Terriglobia</taxon>
        <taxon>Terriglobales</taxon>
        <taxon>Acidobacteriaceae</taxon>
        <taxon>Silvibacterium</taxon>
    </lineage>
</organism>
<dbReference type="GO" id="GO:0005525">
    <property type="term" value="F:GTP binding"/>
    <property type="evidence" value="ECO:0007669"/>
    <property type="project" value="UniProtKB-KW"/>
</dbReference>
<dbReference type="PANTHER" id="PTHR43087:SF1">
    <property type="entry name" value="LAO_AO TRANSPORT SYSTEM ATPASE"/>
    <property type="match status" value="1"/>
</dbReference>
<dbReference type="NCBIfam" id="TIGR00750">
    <property type="entry name" value="lao"/>
    <property type="match status" value="1"/>
</dbReference>
<dbReference type="SUPFAM" id="SSF52540">
    <property type="entry name" value="P-loop containing nucleoside triphosphate hydrolases"/>
    <property type="match status" value="1"/>
</dbReference>
<dbReference type="Proteomes" id="UP000290253">
    <property type="component" value="Unassembled WGS sequence"/>
</dbReference>
<feature type="domain" description="AAA+ ATPase" evidence="6">
    <location>
        <begin position="55"/>
        <end position="212"/>
    </location>
</feature>
<keyword evidence="4" id="KW-0342">GTP-binding</keyword>
<dbReference type="PANTHER" id="PTHR43087">
    <property type="entry name" value="LYSINE/ARGININE/ORNITHINE TRANSPORT SYSTEM KINASE"/>
    <property type="match status" value="1"/>
</dbReference>
<evidence type="ECO:0000256" key="1">
    <source>
        <dbReference type="ARBA" id="ARBA00009625"/>
    </source>
</evidence>
<dbReference type="GO" id="GO:0003924">
    <property type="term" value="F:GTPase activity"/>
    <property type="evidence" value="ECO:0007669"/>
    <property type="project" value="InterPro"/>
</dbReference>
<accession>A0A4Q1SH10</accession>
<evidence type="ECO:0000256" key="3">
    <source>
        <dbReference type="ARBA" id="ARBA00022801"/>
    </source>
</evidence>
<name>A0A4Q1SH10_9BACT</name>
<dbReference type="Gene3D" id="1.20.5.170">
    <property type="match status" value="1"/>
</dbReference>
<dbReference type="Gene3D" id="3.40.50.300">
    <property type="entry name" value="P-loop containing nucleotide triphosphate hydrolases"/>
    <property type="match status" value="1"/>
</dbReference>
<dbReference type="EMBL" id="SDMK01000001">
    <property type="protein sequence ID" value="RXS96841.1"/>
    <property type="molecule type" value="Genomic_DNA"/>
</dbReference>
<dbReference type="InterPro" id="IPR003593">
    <property type="entry name" value="AAA+_ATPase"/>
</dbReference>
<keyword evidence="8" id="KW-1185">Reference proteome</keyword>
<reference evidence="7 8" key="1">
    <citation type="journal article" date="2016" name="Int. J. Syst. Evol. Microbiol.">
        <title>Acidipila dinghuensis sp. nov., an acidobacterium isolated from forest soil.</title>
        <authorList>
            <person name="Jiang Y.W."/>
            <person name="Wang J."/>
            <person name="Chen M.H."/>
            <person name="Lv Y.Y."/>
            <person name="Qiu L.H."/>
        </authorList>
    </citation>
    <scope>NUCLEOTIDE SEQUENCE [LARGE SCALE GENOMIC DNA]</scope>
    <source>
        <strain evidence="7 8">DHOF10</strain>
    </source>
</reference>